<dbReference type="KEGG" id="bfu:BCIN_04g03500"/>
<dbReference type="OrthoDB" id="3548893at2759"/>
<dbReference type="Proteomes" id="UP000001798">
    <property type="component" value="Chromosome 4"/>
</dbReference>
<keyword evidence="2" id="KW-1133">Transmembrane helix</keyword>
<feature type="transmembrane region" description="Helical" evidence="2">
    <location>
        <begin position="57"/>
        <end position="78"/>
    </location>
</feature>
<feature type="compositionally biased region" description="Polar residues" evidence="1">
    <location>
        <begin position="89"/>
        <end position="103"/>
    </location>
</feature>
<proteinExistence type="predicted"/>
<reference evidence="3 4" key="2">
    <citation type="journal article" date="2012" name="Eukaryot. Cell">
        <title>Genome update of Botrytis cinerea strains B05.10 and T4.</title>
        <authorList>
            <person name="Staats M."/>
            <person name="van Kan J.A."/>
        </authorList>
    </citation>
    <scope>NUCLEOTIDE SEQUENCE [LARGE SCALE GENOMIC DNA]</scope>
    <source>
        <strain evidence="3 4">B05.10</strain>
    </source>
</reference>
<gene>
    <name evidence="3" type="ORF">BCIN_04g03500</name>
</gene>
<reference evidence="3 4" key="3">
    <citation type="journal article" date="2017" name="Mol. Plant Pathol.">
        <title>A gapless genome sequence of the fungus Botrytis cinerea.</title>
        <authorList>
            <person name="Van Kan J.A."/>
            <person name="Stassen J.H."/>
            <person name="Mosbach A."/>
            <person name="Van Der Lee T.A."/>
            <person name="Faino L."/>
            <person name="Farmer A.D."/>
            <person name="Papasotiriou D.G."/>
            <person name="Zhou S."/>
            <person name="Seidl M.F."/>
            <person name="Cottam E."/>
            <person name="Edel D."/>
            <person name="Hahn M."/>
            <person name="Schwartz D.C."/>
            <person name="Dietrich R.A."/>
            <person name="Widdison S."/>
            <person name="Scalliet G."/>
        </authorList>
    </citation>
    <scope>NUCLEOTIDE SEQUENCE [LARGE SCALE GENOMIC DNA]</scope>
    <source>
        <strain evidence="3 4">B05.10</strain>
    </source>
</reference>
<evidence type="ECO:0000313" key="3">
    <source>
        <dbReference type="EMBL" id="ATZ49169.1"/>
    </source>
</evidence>
<evidence type="ECO:0000256" key="2">
    <source>
        <dbReference type="SAM" id="Phobius"/>
    </source>
</evidence>
<reference evidence="3 4" key="1">
    <citation type="journal article" date="2011" name="PLoS Genet.">
        <title>Genomic analysis of the necrotrophic fungal pathogens Sclerotinia sclerotiorum and Botrytis cinerea.</title>
        <authorList>
            <person name="Amselem J."/>
            <person name="Cuomo C.A."/>
            <person name="van Kan J.A."/>
            <person name="Viaud M."/>
            <person name="Benito E.P."/>
            <person name="Couloux A."/>
            <person name="Coutinho P.M."/>
            <person name="de Vries R.P."/>
            <person name="Dyer P.S."/>
            <person name="Fillinger S."/>
            <person name="Fournier E."/>
            <person name="Gout L."/>
            <person name="Hahn M."/>
            <person name="Kohn L."/>
            <person name="Lapalu N."/>
            <person name="Plummer K.M."/>
            <person name="Pradier J.M."/>
            <person name="Quevillon E."/>
            <person name="Sharon A."/>
            <person name="Simon A."/>
            <person name="ten Have A."/>
            <person name="Tudzynski B."/>
            <person name="Tudzynski P."/>
            <person name="Wincker P."/>
            <person name="Andrew M."/>
            <person name="Anthouard V."/>
            <person name="Beever R.E."/>
            <person name="Beffa R."/>
            <person name="Benoit I."/>
            <person name="Bouzid O."/>
            <person name="Brault B."/>
            <person name="Chen Z."/>
            <person name="Choquer M."/>
            <person name="Collemare J."/>
            <person name="Cotton P."/>
            <person name="Danchin E.G."/>
            <person name="Da Silva C."/>
            <person name="Gautier A."/>
            <person name="Giraud C."/>
            <person name="Giraud T."/>
            <person name="Gonzalez C."/>
            <person name="Grossetete S."/>
            <person name="Guldener U."/>
            <person name="Henrissat B."/>
            <person name="Howlett B.J."/>
            <person name="Kodira C."/>
            <person name="Kretschmer M."/>
            <person name="Lappartient A."/>
            <person name="Leroch M."/>
            <person name="Levis C."/>
            <person name="Mauceli E."/>
            <person name="Neuveglise C."/>
            <person name="Oeser B."/>
            <person name="Pearson M."/>
            <person name="Poulain J."/>
            <person name="Poussereau N."/>
            <person name="Quesneville H."/>
            <person name="Rascle C."/>
            <person name="Schumacher J."/>
            <person name="Segurens B."/>
            <person name="Sexton A."/>
            <person name="Silva E."/>
            <person name="Sirven C."/>
            <person name="Soanes D.M."/>
            <person name="Talbot N.J."/>
            <person name="Templeton M."/>
            <person name="Yandava C."/>
            <person name="Yarden O."/>
            <person name="Zeng Q."/>
            <person name="Rollins J.A."/>
            <person name="Lebrun M.H."/>
            <person name="Dickman M."/>
        </authorList>
    </citation>
    <scope>NUCLEOTIDE SEQUENCE [LARGE SCALE GENOMIC DNA]</scope>
    <source>
        <strain evidence="3 4">B05.10</strain>
    </source>
</reference>
<accession>A0A384JEZ3</accession>
<protein>
    <submittedName>
        <fullName evidence="3">Uncharacterized protein</fullName>
    </submittedName>
</protein>
<evidence type="ECO:0000313" key="4">
    <source>
        <dbReference type="Proteomes" id="UP000001798"/>
    </source>
</evidence>
<dbReference type="EMBL" id="CP009808">
    <property type="protein sequence ID" value="ATZ49169.1"/>
    <property type="molecule type" value="Genomic_DNA"/>
</dbReference>
<evidence type="ECO:0000256" key="1">
    <source>
        <dbReference type="SAM" id="MobiDB-lite"/>
    </source>
</evidence>
<sequence>MTQPWSRSEADEAQFTTVSHSTRIHSPYNGTGLEVYDKSRPIQIDGRRIFGVLRKTVVMVASVFIMVVCVVIGIGVGVSSAKGNHKSQSEVAPSSSTTAVNSMISPTETTVILSATNSELLATAPTGS</sequence>
<organism evidence="3 4">
    <name type="scientific">Botryotinia fuckeliana (strain B05.10)</name>
    <name type="common">Noble rot fungus</name>
    <name type="synonym">Botrytis cinerea</name>
    <dbReference type="NCBI Taxonomy" id="332648"/>
    <lineage>
        <taxon>Eukaryota</taxon>
        <taxon>Fungi</taxon>
        <taxon>Dikarya</taxon>
        <taxon>Ascomycota</taxon>
        <taxon>Pezizomycotina</taxon>
        <taxon>Leotiomycetes</taxon>
        <taxon>Helotiales</taxon>
        <taxon>Sclerotiniaceae</taxon>
        <taxon>Botrytis</taxon>
    </lineage>
</organism>
<feature type="region of interest" description="Disordered" evidence="1">
    <location>
        <begin position="81"/>
        <end position="103"/>
    </location>
</feature>
<keyword evidence="2" id="KW-0472">Membrane</keyword>
<dbReference type="RefSeq" id="XP_024548308.1">
    <property type="nucleotide sequence ID" value="XM_024698290.1"/>
</dbReference>
<dbReference type="AlphaFoldDB" id="A0A384JEZ3"/>
<dbReference type="GeneID" id="5427448"/>
<keyword evidence="2" id="KW-0812">Transmembrane</keyword>
<keyword evidence="4" id="KW-1185">Reference proteome</keyword>
<dbReference type="VEuPathDB" id="FungiDB:Bcin04g03500"/>
<name>A0A384JEZ3_BOTFB</name>